<dbReference type="EMBL" id="KE345561">
    <property type="protein sequence ID" value="EXC06423.1"/>
    <property type="molecule type" value="Genomic_DNA"/>
</dbReference>
<evidence type="ECO:0000256" key="5">
    <source>
        <dbReference type="ARBA" id="ARBA00022989"/>
    </source>
</evidence>
<dbReference type="Gene3D" id="1.10.3380.10">
    <property type="entry name" value="Sec63 N-terminal domain-like domain"/>
    <property type="match status" value="1"/>
</dbReference>
<reference evidence="10" key="1">
    <citation type="submission" date="2013-01" db="EMBL/GenBank/DDBJ databases">
        <title>Draft Genome Sequence of a Mulberry Tree, Morus notabilis C.K. Schneid.</title>
        <authorList>
            <person name="He N."/>
            <person name="Zhao S."/>
        </authorList>
    </citation>
    <scope>NUCLEOTIDE SEQUENCE</scope>
</reference>
<dbReference type="PANTHER" id="PTHR24075">
    <property type="entry name" value="SEC63 DOMAIN-CONTAINING"/>
    <property type="match status" value="1"/>
</dbReference>
<keyword evidence="5" id="KW-1133">Transmembrane helix</keyword>
<gene>
    <name evidence="9" type="ORF">L484_004708</name>
</gene>
<sequence length="244" mass="27686">MVDKDRFDDPHVKANLLFQAHFSQLELPISDYVTDLKSVLDQSIRIIQAMIDICANSGWLSSSITCMHLLQMIMQGLWFDKDSSLWMLPCMTVELADSLSRRGISSLQQLLDLPKAALQSMIGNFPTSRLVQDLQYFPHVQVKLRLNRRGVNGGKSPSLNIKLEKKNSRRKSSRAFAPRFPKVKDEAWWLVLGNTSTSELFALKRVTFSDHLVTNMELPSEPTALQSISNPHQNGVEKVNCCWV</sequence>
<keyword evidence="7" id="KW-0143">Chaperone</keyword>
<protein>
    <recommendedName>
        <fullName evidence="8">SEC63 domain-containing protein</fullName>
    </recommendedName>
</protein>
<evidence type="ECO:0000256" key="3">
    <source>
        <dbReference type="ARBA" id="ARBA00022692"/>
    </source>
</evidence>
<evidence type="ECO:0000256" key="7">
    <source>
        <dbReference type="ARBA" id="ARBA00023186"/>
    </source>
</evidence>
<dbReference type="STRING" id="981085.W9RSN2"/>
<dbReference type="eggNOG" id="KOG0952">
    <property type="taxonomic scope" value="Eukaryota"/>
</dbReference>
<dbReference type="GO" id="GO:0005634">
    <property type="term" value="C:nucleus"/>
    <property type="evidence" value="ECO:0007669"/>
    <property type="project" value="TreeGrafter"/>
</dbReference>
<evidence type="ECO:0000256" key="2">
    <source>
        <dbReference type="ARBA" id="ARBA00004240"/>
    </source>
</evidence>
<evidence type="ECO:0000313" key="10">
    <source>
        <dbReference type="Proteomes" id="UP000030645"/>
    </source>
</evidence>
<dbReference type="Proteomes" id="UP000030645">
    <property type="component" value="Unassembled WGS sequence"/>
</dbReference>
<dbReference type="Gene3D" id="2.60.40.150">
    <property type="entry name" value="C2 domain"/>
    <property type="match status" value="1"/>
</dbReference>
<organism evidence="9 10">
    <name type="scientific">Morus notabilis</name>
    <dbReference type="NCBI Taxonomy" id="981085"/>
    <lineage>
        <taxon>Eukaryota</taxon>
        <taxon>Viridiplantae</taxon>
        <taxon>Streptophyta</taxon>
        <taxon>Embryophyta</taxon>
        <taxon>Tracheophyta</taxon>
        <taxon>Spermatophyta</taxon>
        <taxon>Magnoliopsida</taxon>
        <taxon>eudicotyledons</taxon>
        <taxon>Gunneridae</taxon>
        <taxon>Pentapetalae</taxon>
        <taxon>rosids</taxon>
        <taxon>fabids</taxon>
        <taxon>Rosales</taxon>
        <taxon>Moraceae</taxon>
        <taxon>Moreae</taxon>
        <taxon>Morus</taxon>
    </lineage>
</organism>
<name>W9RSN2_9ROSA</name>
<dbReference type="AlphaFoldDB" id="W9RSN2"/>
<dbReference type="FunFam" id="1.10.3380.10:FF:000002">
    <property type="entry name" value="Activating signal cointegrator 1 complex subunit 3"/>
    <property type="match status" value="1"/>
</dbReference>
<accession>W9RSN2</accession>
<dbReference type="GO" id="GO:0043138">
    <property type="term" value="F:3'-5' DNA helicase activity"/>
    <property type="evidence" value="ECO:0007669"/>
    <property type="project" value="TreeGrafter"/>
</dbReference>
<dbReference type="InterPro" id="IPR014756">
    <property type="entry name" value="Ig_E-set"/>
</dbReference>
<evidence type="ECO:0000256" key="4">
    <source>
        <dbReference type="ARBA" id="ARBA00022824"/>
    </source>
</evidence>
<comment type="subcellular location">
    <subcellularLocation>
        <location evidence="2">Endoplasmic reticulum</location>
    </subcellularLocation>
    <subcellularLocation>
        <location evidence="1">Membrane</location>
        <topology evidence="1">Multi-pass membrane protein</topology>
    </subcellularLocation>
</comment>
<dbReference type="InterPro" id="IPR004179">
    <property type="entry name" value="Sec63-dom"/>
</dbReference>
<evidence type="ECO:0000256" key="1">
    <source>
        <dbReference type="ARBA" id="ARBA00004141"/>
    </source>
</evidence>
<keyword evidence="10" id="KW-1185">Reference proteome</keyword>
<dbReference type="GO" id="GO:0016020">
    <property type="term" value="C:membrane"/>
    <property type="evidence" value="ECO:0007669"/>
    <property type="project" value="UniProtKB-SubCell"/>
</dbReference>
<dbReference type="SMART" id="SM00973">
    <property type="entry name" value="Sec63"/>
    <property type="match status" value="1"/>
</dbReference>
<proteinExistence type="predicted"/>
<evidence type="ECO:0000256" key="6">
    <source>
        <dbReference type="ARBA" id="ARBA00023136"/>
    </source>
</evidence>
<evidence type="ECO:0000313" key="9">
    <source>
        <dbReference type="EMBL" id="EXC06423.1"/>
    </source>
</evidence>
<dbReference type="SUPFAM" id="SSF158702">
    <property type="entry name" value="Sec63 N-terminal domain-like"/>
    <property type="match status" value="1"/>
</dbReference>
<dbReference type="Pfam" id="PF02889">
    <property type="entry name" value="Sec63"/>
    <property type="match status" value="1"/>
</dbReference>
<dbReference type="SUPFAM" id="SSF81296">
    <property type="entry name" value="E set domains"/>
    <property type="match status" value="1"/>
</dbReference>
<keyword evidence="4" id="KW-0256">Endoplasmic reticulum</keyword>
<dbReference type="GO" id="GO:0005783">
    <property type="term" value="C:endoplasmic reticulum"/>
    <property type="evidence" value="ECO:0007669"/>
    <property type="project" value="UniProtKB-SubCell"/>
</dbReference>
<evidence type="ECO:0000259" key="8">
    <source>
        <dbReference type="SMART" id="SM00973"/>
    </source>
</evidence>
<feature type="domain" description="SEC63" evidence="8">
    <location>
        <begin position="1"/>
        <end position="232"/>
    </location>
</feature>
<keyword evidence="3" id="KW-0812">Transmembrane</keyword>
<dbReference type="GO" id="GO:0003723">
    <property type="term" value="F:RNA binding"/>
    <property type="evidence" value="ECO:0007669"/>
    <property type="project" value="TreeGrafter"/>
</dbReference>
<dbReference type="PANTHER" id="PTHR24075:SF6">
    <property type="entry name" value="ACTIVATING SIGNAL COINTEGRATOR 1 COMPLEX SUBUNIT 3"/>
    <property type="match status" value="1"/>
</dbReference>
<keyword evidence="6" id="KW-0472">Membrane</keyword>
<dbReference type="InterPro" id="IPR035892">
    <property type="entry name" value="C2_domain_sf"/>
</dbReference>